<dbReference type="EC" id="2.7.11.1" evidence="1"/>
<keyword evidence="1" id="KW-0808">Transferase</keyword>
<dbReference type="EMBL" id="CM037018">
    <property type="protein sequence ID" value="KAH7673647.1"/>
    <property type="molecule type" value="Genomic_DNA"/>
</dbReference>
<keyword evidence="1" id="KW-0723">Serine/threonine-protein kinase</keyword>
<keyword evidence="2" id="KW-1185">Reference proteome</keyword>
<accession>A0ACB7VI14</accession>
<evidence type="ECO:0000313" key="1">
    <source>
        <dbReference type="EMBL" id="KAH7673647.1"/>
    </source>
</evidence>
<name>A0ACB7VI14_DIOAL</name>
<organism evidence="1 2">
    <name type="scientific">Dioscorea alata</name>
    <name type="common">Purple yam</name>
    <dbReference type="NCBI Taxonomy" id="55571"/>
    <lineage>
        <taxon>Eukaryota</taxon>
        <taxon>Viridiplantae</taxon>
        <taxon>Streptophyta</taxon>
        <taxon>Embryophyta</taxon>
        <taxon>Tracheophyta</taxon>
        <taxon>Spermatophyta</taxon>
        <taxon>Magnoliopsida</taxon>
        <taxon>Liliopsida</taxon>
        <taxon>Dioscoreales</taxon>
        <taxon>Dioscoreaceae</taxon>
        <taxon>Dioscorea</taxon>
    </lineage>
</organism>
<evidence type="ECO:0000313" key="2">
    <source>
        <dbReference type="Proteomes" id="UP000827976"/>
    </source>
</evidence>
<proteinExistence type="predicted"/>
<protein>
    <submittedName>
        <fullName evidence="1">Non-specific serine/threonine protein kinase protein</fullName>
        <ecNumber evidence="1">2.7.11.1</ecNumber>
    </submittedName>
</protein>
<comment type="caution">
    <text evidence="1">The sequence shown here is derived from an EMBL/GenBank/DDBJ whole genome shotgun (WGS) entry which is preliminary data.</text>
</comment>
<sequence>MKMQFKKLIVLLWIFLMVDYSSASSNNTDDHSFIFSEGFSEANFSLDGAASITPNGLLKLTMDEQQQKGHAFFPKRIPFRQSPAGNIFSFSTTFIFAIISPYAKLSGHGIVFFVSPTTNFSTANPSQFFGLFNPNNNGNSSNNIFAVELDTIQNSELHDIDDDHVGIDINGVISDLSHHAGYFDNLTGKFHNLSLYSGDPMQVWIDYDGGEMKLNVTLAPIQIPKPKRPLLSLVVNLSSILLDSMYVGFSSSTGTVMASHYILGWSFKMNGLRSEALNISTLPSLPTQATIEEKPKSLMTIWLPVAAVSLALLISMAVIVILIMVRKRRKKFEELVEDWEQQYGPQRLSYKALFKATKGFKDKQLLGTGGFGKVYKGTLHKSDTEVAVKRVSNESRQGMREFIAEIASLGRLRHRNIVQLLGYCRTKSELLLVYEYMPNGSLDKSLHCRDKPALKWSQRLHIIKGVASGLEYLHEDCEQVVIHRDIKTNNVLLDSELNGRLGDFGLARLYDHGIDFQTTHVVGTMGYLAPELARTGRATTLTDVFAFGIFILEVVCGKKPIEPKSQSLLVDWVVENWQKGTILDTRDPRLEEESYIVDDLELVLELGLLCSHPLPTLRPTMRQVVQYLNGDAPLPQLSFAFLSSRGFDEFVLSYPVSSSTPIRSGDDQFETLQKQAEDSVVYIC</sequence>
<gene>
    <name evidence="1" type="ORF">IHE45_08G021300</name>
</gene>
<dbReference type="Proteomes" id="UP000827976">
    <property type="component" value="Chromosome 8"/>
</dbReference>
<reference evidence="2" key="1">
    <citation type="journal article" date="2022" name="Nat. Commun.">
        <title>Chromosome evolution and the genetic basis of agronomically important traits in greater yam.</title>
        <authorList>
            <person name="Bredeson J.V."/>
            <person name="Lyons J.B."/>
            <person name="Oniyinde I.O."/>
            <person name="Okereke N.R."/>
            <person name="Kolade O."/>
            <person name="Nnabue I."/>
            <person name="Nwadili C.O."/>
            <person name="Hribova E."/>
            <person name="Parker M."/>
            <person name="Nwogha J."/>
            <person name="Shu S."/>
            <person name="Carlson J."/>
            <person name="Kariba R."/>
            <person name="Muthemba S."/>
            <person name="Knop K."/>
            <person name="Barton G.J."/>
            <person name="Sherwood A.V."/>
            <person name="Lopez-Montes A."/>
            <person name="Asiedu R."/>
            <person name="Jamnadass R."/>
            <person name="Muchugi A."/>
            <person name="Goodstein D."/>
            <person name="Egesi C.N."/>
            <person name="Featherston J."/>
            <person name="Asfaw A."/>
            <person name="Simpson G.G."/>
            <person name="Dolezel J."/>
            <person name="Hendre P.S."/>
            <person name="Van Deynze A."/>
            <person name="Kumar P.L."/>
            <person name="Obidiegwu J.E."/>
            <person name="Bhattacharjee R."/>
            <person name="Rokhsar D.S."/>
        </authorList>
    </citation>
    <scope>NUCLEOTIDE SEQUENCE [LARGE SCALE GENOMIC DNA]</scope>
    <source>
        <strain evidence="2">cv. TDa95/00328</strain>
    </source>
</reference>
<keyword evidence="1" id="KW-0418">Kinase</keyword>